<evidence type="ECO:0000313" key="4">
    <source>
        <dbReference type="EMBL" id="AYG63828.1"/>
    </source>
</evidence>
<dbReference type="Proteomes" id="UP000282195">
    <property type="component" value="Plasmid pRCCGE525c"/>
</dbReference>
<proteinExistence type="inferred from homology"/>
<dbReference type="KEGG" id="rjg:CCGE525_31155"/>
<evidence type="ECO:0000256" key="1">
    <source>
        <dbReference type="PIRNR" id="PIRNR006386"/>
    </source>
</evidence>
<dbReference type="InterPro" id="IPR036249">
    <property type="entry name" value="Thioredoxin-like_sf"/>
</dbReference>
<dbReference type="EMBL" id="CP032695">
    <property type="protein sequence ID" value="AYG63828.1"/>
    <property type="molecule type" value="Genomic_DNA"/>
</dbReference>
<geneLocation type="plasmid" evidence="5">
    <name>prccge525c</name>
</geneLocation>
<accession>A0A387FZV6</accession>
<dbReference type="PANTHER" id="PTHR42943">
    <property type="entry name" value="GLUTATHIONE S-TRANSFERASE KAPPA"/>
    <property type="match status" value="1"/>
</dbReference>
<reference evidence="4 5" key="1">
    <citation type="submission" date="2018-10" db="EMBL/GenBank/DDBJ databases">
        <title>Rhizobium etli, R. leguminosarum and a new Rhizobium genospecies from Phaseolus dumosus.</title>
        <authorList>
            <person name="Ramirez-Puebla S.T."/>
            <person name="Rogel-Hernandez M.A."/>
            <person name="Guerrero G."/>
            <person name="Ormeno-Orrillo E."/>
            <person name="Martinez-Romero J.C."/>
            <person name="Negrete-Yankelevich S."/>
            <person name="Martinez-Romero E."/>
        </authorList>
    </citation>
    <scope>NUCLEOTIDE SEQUENCE [LARGE SCALE GENOMIC DNA]</scope>
    <source>
        <strain evidence="4 5">CCGE525</strain>
        <plasmid evidence="5">prccge525c</plasmid>
    </source>
</reference>
<dbReference type="Gene3D" id="3.40.30.10">
    <property type="entry name" value="Glutaredoxin"/>
    <property type="match status" value="1"/>
</dbReference>
<protein>
    <recommendedName>
        <fullName evidence="1">2-hydroxychromene-2-carboxylate isomerase</fullName>
        <ecNumber evidence="1">5.99.1.4</ecNumber>
    </recommendedName>
</protein>
<dbReference type="GO" id="GO:0006749">
    <property type="term" value="P:glutathione metabolic process"/>
    <property type="evidence" value="ECO:0007669"/>
    <property type="project" value="TreeGrafter"/>
</dbReference>
<dbReference type="AlphaFoldDB" id="A0A387FZV6"/>
<dbReference type="InterPro" id="IPR014440">
    <property type="entry name" value="HCCAis_GSTk"/>
</dbReference>
<name>A0A387FZV6_9HYPH</name>
<gene>
    <name evidence="4" type="ORF">CCGE525_31155</name>
</gene>
<organism evidence="4 5">
    <name type="scientific">Rhizobium jaguaris</name>
    <dbReference type="NCBI Taxonomy" id="1312183"/>
    <lineage>
        <taxon>Bacteria</taxon>
        <taxon>Pseudomonadati</taxon>
        <taxon>Pseudomonadota</taxon>
        <taxon>Alphaproteobacteria</taxon>
        <taxon>Hyphomicrobiales</taxon>
        <taxon>Rhizobiaceae</taxon>
        <taxon>Rhizobium/Agrobacterium group</taxon>
        <taxon>Rhizobium</taxon>
    </lineage>
</organism>
<dbReference type="PIRSF" id="PIRSF006386">
    <property type="entry name" value="HCCAis_GSTk"/>
    <property type="match status" value="1"/>
</dbReference>
<dbReference type="PANTHER" id="PTHR42943:SF4">
    <property type="entry name" value="C2H2-TYPE DOMAIN-CONTAINING PROTEIN"/>
    <property type="match status" value="1"/>
</dbReference>
<keyword evidence="1 4" id="KW-0413">Isomerase</keyword>
<dbReference type="GO" id="GO:0004602">
    <property type="term" value="F:glutathione peroxidase activity"/>
    <property type="evidence" value="ECO:0007669"/>
    <property type="project" value="TreeGrafter"/>
</dbReference>
<dbReference type="RefSeq" id="WP_120708728.1">
    <property type="nucleotide sequence ID" value="NZ_CP032695.1"/>
</dbReference>
<feature type="active site" description="Nucleophile" evidence="2">
    <location>
        <position position="13"/>
    </location>
</feature>
<evidence type="ECO:0000259" key="3">
    <source>
        <dbReference type="Pfam" id="PF01323"/>
    </source>
</evidence>
<sequence>MTKIIDYVFSIGSPWSYIGLEPFLDLVEKTGAEIRPYLTTVVEENGGIFSRNRPEARRQYWQRDLKRWAAFRGKKLLLENRPPLADPAPAAFMVIAAYLDGKPWLDLTKILQEAFWGRGEDIGNPEARKAIASAAGFDGDALSKREGDADVQGKWTADREFAVKNGVFGFPSFLYDGELYWGQDNLHFLESHLNGVKP</sequence>
<comment type="similarity">
    <text evidence="1">Belongs to the GST superfamily. NadH family.</text>
</comment>
<dbReference type="EC" id="5.99.1.4" evidence="1"/>
<dbReference type="InterPro" id="IPR051924">
    <property type="entry name" value="GST_Kappa/NadH"/>
</dbReference>
<dbReference type="GO" id="GO:0018845">
    <property type="term" value="F:2-hydroxychromene-2-carboxylate isomerase activity"/>
    <property type="evidence" value="ECO:0007669"/>
    <property type="project" value="UniProtKB-UniRule"/>
</dbReference>
<keyword evidence="4" id="KW-0614">Plasmid</keyword>
<dbReference type="OrthoDB" id="5244108at2"/>
<dbReference type="InterPro" id="IPR001853">
    <property type="entry name" value="DSBA-like_thioredoxin_dom"/>
</dbReference>
<evidence type="ECO:0000256" key="2">
    <source>
        <dbReference type="PIRSR" id="PIRSR006386-1"/>
    </source>
</evidence>
<dbReference type="SUPFAM" id="SSF52833">
    <property type="entry name" value="Thioredoxin-like"/>
    <property type="match status" value="1"/>
</dbReference>
<evidence type="ECO:0000313" key="5">
    <source>
        <dbReference type="Proteomes" id="UP000282195"/>
    </source>
</evidence>
<keyword evidence="5" id="KW-1185">Reference proteome</keyword>
<feature type="domain" description="DSBA-like thioredoxin" evidence="3">
    <location>
        <begin position="5"/>
        <end position="193"/>
    </location>
</feature>
<dbReference type="Pfam" id="PF01323">
    <property type="entry name" value="DSBA"/>
    <property type="match status" value="1"/>
</dbReference>
<dbReference type="GO" id="GO:0004364">
    <property type="term" value="F:glutathione transferase activity"/>
    <property type="evidence" value="ECO:0007669"/>
    <property type="project" value="TreeGrafter"/>
</dbReference>
<comment type="catalytic activity">
    <reaction evidence="1">
        <text>2-hydroxychromene-2-carboxylate = (3E)-4-(2-hydroxyphenyl)-2-oxobut-3-enoate</text>
        <dbReference type="Rhea" id="RHEA:27401"/>
        <dbReference type="ChEBI" id="CHEBI:59350"/>
        <dbReference type="ChEBI" id="CHEBI:59353"/>
        <dbReference type="EC" id="5.99.1.4"/>
    </reaction>
</comment>